<sequence>TNSGSVSMMLILLMAAAVSCSTINPMLHQPSGGMPDDMGASRKNIFSGKPVAPLKLCPGTLSTVCPIEPTILPWHAKPVTFLPAGWKICPNKVGLCPIHPRVRRPKVRPSMRFSKDSGVGRLRGIPSYYFKKGSSVGRSGGRSTYNFPKDSRVGLPDGRKIIFPESQPMTYNKRMVPCKDRMGMCFPEN</sequence>
<reference evidence="2 3" key="1">
    <citation type="submission" date="2024-05" db="EMBL/GenBank/DDBJ databases">
        <authorList>
            <person name="Wallberg A."/>
        </authorList>
    </citation>
    <scope>NUCLEOTIDE SEQUENCE [LARGE SCALE GENOMIC DNA]</scope>
</reference>
<feature type="chain" id="PRO_5043315387" description="Secreted protein" evidence="1">
    <location>
        <begin position="21"/>
        <end position="189"/>
    </location>
</feature>
<keyword evidence="3" id="KW-1185">Reference proteome</keyword>
<gene>
    <name evidence="2" type="ORF">MNOR_LOCUS33117</name>
</gene>
<proteinExistence type="predicted"/>
<feature type="signal peptide" evidence="1">
    <location>
        <begin position="1"/>
        <end position="20"/>
    </location>
</feature>
<evidence type="ECO:0008006" key="4">
    <source>
        <dbReference type="Google" id="ProtNLM"/>
    </source>
</evidence>
<evidence type="ECO:0000313" key="2">
    <source>
        <dbReference type="EMBL" id="CAL4164294.1"/>
    </source>
</evidence>
<name>A0AAV2S792_MEGNR</name>
<feature type="non-terminal residue" evidence="2">
    <location>
        <position position="1"/>
    </location>
</feature>
<dbReference type="AlphaFoldDB" id="A0AAV2S792"/>
<accession>A0AAV2S792</accession>
<evidence type="ECO:0000313" key="3">
    <source>
        <dbReference type="Proteomes" id="UP001497623"/>
    </source>
</evidence>
<dbReference type="EMBL" id="CAXKWB010046805">
    <property type="protein sequence ID" value="CAL4164294.1"/>
    <property type="molecule type" value="Genomic_DNA"/>
</dbReference>
<protein>
    <recommendedName>
        <fullName evidence="4">Secreted protein</fullName>
    </recommendedName>
</protein>
<dbReference type="Proteomes" id="UP001497623">
    <property type="component" value="Unassembled WGS sequence"/>
</dbReference>
<organism evidence="2 3">
    <name type="scientific">Meganyctiphanes norvegica</name>
    <name type="common">Northern krill</name>
    <name type="synonym">Thysanopoda norvegica</name>
    <dbReference type="NCBI Taxonomy" id="48144"/>
    <lineage>
        <taxon>Eukaryota</taxon>
        <taxon>Metazoa</taxon>
        <taxon>Ecdysozoa</taxon>
        <taxon>Arthropoda</taxon>
        <taxon>Crustacea</taxon>
        <taxon>Multicrustacea</taxon>
        <taxon>Malacostraca</taxon>
        <taxon>Eumalacostraca</taxon>
        <taxon>Eucarida</taxon>
        <taxon>Euphausiacea</taxon>
        <taxon>Euphausiidae</taxon>
        <taxon>Meganyctiphanes</taxon>
    </lineage>
</organism>
<evidence type="ECO:0000256" key="1">
    <source>
        <dbReference type="SAM" id="SignalP"/>
    </source>
</evidence>
<keyword evidence="1" id="KW-0732">Signal</keyword>
<comment type="caution">
    <text evidence="2">The sequence shown here is derived from an EMBL/GenBank/DDBJ whole genome shotgun (WGS) entry which is preliminary data.</text>
</comment>